<keyword evidence="4" id="KW-1185">Reference proteome</keyword>
<feature type="transmembrane region" description="Helical" evidence="2">
    <location>
        <begin position="96"/>
        <end position="117"/>
    </location>
</feature>
<gene>
    <name evidence="3" type="ORF">OKIOD_LOCUS9590</name>
</gene>
<protein>
    <submittedName>
        <fullName evidence="3">Oidioi.mRNA.OKI2018_I69.chr1.g825.t1.cds</fullName>
    </submittedName>
</protein>
<evidence type="ECO:0000313" key="3">
    <source>
        <dbReference type="EMBL" id="CAG5103558.1"/>
    </source>
</evidence>
<name>A0ABN7SPQ4_OIKDI</name>
<sequence>MVEDTTLTSSTEFDDQPSASSEIIEFYDSSDYTVTSKISIFDPELKQANEEVKNLQEEITELIEETIEEQNIEPIEKLKQEIIEERNREKWDMMKWITLASIIVGFLLICSTFALLIHRYQQKDRGSYEIMTPFEYQKGNREAFA</sequence>
<proteinExistence type="predicted"/>
<dbReference type="EMBL" id="OU015566">
    <property type="protein sequence ID" value="CAG5103558.1"/>
    <property type="molecule type" value="Genomic_DNA"/>
</dbReference>
<evidence type="ECO:0000313" key="4">
    <source>
        <dbReference type="Proteomes" id="UP001158576"/>
    </source>
</evidence>
<keyword evidence="2" id="KW-1133">Transmembrane helix</keyword>
<accession>A0ABN7SPQ4</accession>
<keyword evidence="2" id="KW-0812">Transmembrane</keyword>
<evidence type="ECO:0000256" key="2">
    <source>
        <dbReference type="SAM" id="Phobius"/>
    </source>
</evidence>
<keyword evidence="1" id="KW-0175">Coiled coil</keyword>
<keyword evidence="2" id="KW-0472">Membrane</keyword>
<organism evidence="3 4">
    <name type="scientific">Oikopleura dioica</name>
    <name type="common">Tunicate</name>
    <dbReference type="NCBI Taxonomy" id="34765"/>
    <lineage>
        <taxon>Eukaryota</taxon>
        <taxon>Metazoa</taxon>
        <taxon>Chordata</taxon>
        <taxon>Tunicata</taxon>
        <taxon>Appendicularia</taxon>
        <taxon>Copelata</taxon>
        <taxon>Oikopleuridae</taxon>
        <taxon>Oikopleura</taxon>
    </lineage>
</organism>
<reference evidence="3 4" key="1">
    <citation type="submission" date="2021-04" db="EMBL/GenBank/DDBJ databases">
        <authorList>
            <person name="Bliznina A."/>
        </authorList>
    </citation>
    <scope>NUCLEOTIDE SEQUENCE [LARGE SCALE GENOMIC DNA]</scope>
</reference>
<feature type="coiled-coil region" evidence="1">
    <location>
        <begin position="45"/>
        <end position="72"/>
    </location>
</feature>
<evidence type="ECO:0000256" key="1">
    <source>
        <dbReference type="SAM" id="Coils"/>
    </source>
</evidence>
<dbReference type="Proteomes" id="UP001158576">
    <property type="component" value="Chromosome 1"/>
</dbReference>